<reference evidence="2" key="1">
    <citation type="submission" date="2020-08" db="EMBL/GenBank/DDBJ databases">
        <title>Spodoptera exigua strain:BAW_Kor-Di-RS1 Genome sequencing and assembly.</title>
        <authorList>
            <person name="Kim J."/>
            <person name="Nam H.Y."/>
            <person name="Kwon M."/>
            <person name="Choi J.H."/>
            <person name="Cho S.R."/>
            <person name="Kim G.-H."/>
        </authorList>
    </citation>
    <scope>NUCLEOTIDE SEQUENCE</scope>
    <source>
        <strain evidence="2">BAW_Kor-Di-RS1</strain>
        <tissue evidence="2">Whole-body</tissue>
    </source>
</reference>
<comment type="caution">
    <text evidence="2">The sequence shown here is derived from an EMBL/GenBank/DDBJ whole genome shotgun (WGS) entry which is preliminary data.</text>
</comment>
<feature type="region of interest" description="Disordered" evidence="1">
    <location>
        <begin position="1"/>
        <end position="26"/>
    </location>
</feature>
<gene>
    <name evidence="2" type="ORF">HW555_010415</name>
</gene>
<proteinExistence type="predicted"/>
<dbReference type="AlphaFoldDB" id="A0A835GAI8"/>
<feature type="region of interest" description="Disordered" evidence="1">
    <location>
        <begin position="44"/>
        <end position="68"/>
    </location>
</feature>
<evidence type="ECO:0000313" key="3">
    <source>
        <dbReference type="Proteomes" id="UP000648187"/>
    </source>
</evidence>
<evidence type="ECO:0000256" key="1">
    <source>
        <dbReference type="SAM" id="MobiDB-lite"/>
    </source>
</evidence>
<evidence type="ECO:0000313" key="2">
    <source>
        <dbReference type="EMBL" id="KAF9410518.1"/>
    </source>
</evidence>
<keyword evidence="3" id="KW-1185">Reference proteome</keyword>
<name>A0A835GAI8_SPOEX</name>
<protein>
    <submittedName>
        <fullName evidence="2">Uncharacterized protein</fullName>
    </submittedName>
</protein>
<dbReference type="Proteomes" id="UP000648187">
    <property type="component" value="Unassembled WGS sequence"/>
</dbReference>
<accession>A0A835GAI8</accession>
<feature type="non-terminal residue" evidence="2">
    <location>
        <position position="1"/>
    </location>
</feature>
<organism evidence="2 3">
    <name type="scientific">Spodoptera exigua</name>
    <name type="common">Beet armyworm</name>
    <name type="synonym">Noctua fulgens</name>
    <dbReference type="NCBI Taxonomy" id="7107"/>
    <lineage>
        <taxon>Eukaryota</taxon>
        <taxon>Metazoa</taxon>
        <taxon>Ecdysozoa</taxon>
        <taxon>Arthropoda</taxon>
        <taxon>Hexapoda</taxon>
        <taxon>Insecta</taxon>
        <taxon>Pterygota</taxon>
        <taxon>Neoptera</taxon>
        <taxon>Endopterygota</taxon>
        <taxon>Lepidoptera</taxon>
        <taxon>Glossata</taxon>
        <taxon>Ditrysia</taxon>
        <taxon>Noctuoidea</taxon>
        <taxon>Noctuidae</taxon>
        <taxon>Amphipyrinae</taxon>
        <taxon>Spodoptera</taxon>
    </lineage>
</organism>
<sequence>DSCEPASPKPLRQGSSMELEGSDEDVIPQRFQLGKLLSRDEMDPTTIKSGATSKPVQKQSHVTMRESFDKSSLEVNKASLRFSETKGKVSFE</sequence>
<feature type="compositionally biased region" description="Polar residues" evidence="1">
    <location>
        <begin position="46"/>
        <end position="62"/>
    </location>
</feature>
<dbReference type="EMBL" id="JACKWZ010000259">
    <property type="protein sequence ID" value="KAF9410518.1"/>
    <property type="molecule type" value="Genomic_DNA"/>
</dbReference>